<accession>A0A4Y3UN68</accession>
<evidence type="ECO:0000313" key="3">
    <source>
        <dbReference type="EMBL" id="TQM91001.1"/>
    </source>
</evidence>
<keyword evidence="1" id="KW-0413">Isomerase</keyword>
<dbReference type="SMART" id="SM00830">
    <property type="entry name" value="CM_2"/>
    <property type="match status" value="1"/>
</dbReference>
<dbReference type="GO" id="GO:0046417">
    <property type="term" value="P:chorismate metabolic process"/>
    <property type="evidence" value="ECO:0007669"/>
    <property type="project" value="InterPro"/>
</dbReference>
<dbReference type="InterPro" id="IPR036263">
    <property type="entry name" value="Chorismate_II_sf"/>
</dbReference>
<dbReference type="InterPro" id="IPR036979">
    <property type="entry name" value="CM_dom_sf"/>
</dbReference>
<dbReference type="NCBIfam" id="NF006691">
    <property type="entry name" value="PRK09239.1"/>
    <property type="match status" value="1"/>
</dbReference>
<dbReference type="SUPFAM" id="SSF48600">
    <property type="entry name" value="Chorismate mutase II"/>
    <property type="match status" value="1"/>
</dbReference>
<dbReference type="EMBL" id="VFPS01000006">
    <property type="protein sequence ID" value="TQM91001.1"/>
    <property type="molecule type" value="Genomic_DNA"/>
</dbReference>
<dbReference type="GO" id="GO:0009697">
    <property type="term" value="P:salicylic acid biosynthetic process"/>
    <property type="evidence" value="ECO:0007669"/>
    <property type="project" value="TreeGrafter"/>
</dbReference>
<evidence type="ECO:0000259" key="2">
    <source>
        <dbReference type="PROSITE" id="PS51168"/>
    </source>
</evidence>
<evidence type="ECO:0000313" key="4">
    <source>
        <dbReference type="Proteomes" id="UP000319804"/>
    </source>
</evidence>
<evidence type="ECO:0000256" key="1">
    <source>
        <dbReference type="ARBA" id="ARBA00023235"/>
    </source>
</evidence>
<dbReference type="GO" id="GO:0004106">
    <property type="term" value="F:chorismate mutase activity"/>
    <property type="evidence" value="ECO:0007669"/>
    <property type="project" value="InterPro"/>
</dbReference>
<sequence>MDGFRIPLGEWAETVIDFLGDAPGGLFDAIATILAAVYEGLDSVLSTPPFWVIVLVFAALRGGEPGLRPVSPPLRDKVGGMSEQPDPSATLVRLRGSIDNIDAALIHMLAERFKATQQVGVLKAEHGMPPSDPAREEQQIARLRRLAAEADLDPEFAEKWFNFVVAEVIRHHTAAAEGA</sequence>
<keyword evidence="4" id="KW-1185">Reference proteome</keyword>
<dbReference type="Gene3D" id="1.20.59.10">
    <property type="entry name" value="Chorismate mutase"/>
    <property type="match status" value="1"/>
</dbReference>
<dbReference type="InterPro" id="IPR002701">
    <property type="entry name" value="CM_II_prokaryot"/>
</dbReference>
<dbReference type="Pfam" id="PF01817">
    <property type="entry name" value="CM_2"/>
    <property type="match status" value="1"/>
</dbReference>
<dbReference type="PROSITE" id="PS51168">
    <property type="entry name" value="CHORISMATE_MUT_2"/>
    <property type="match status" value="1"/>
</dbReference>
<protein>
    <submittedName>
        <fullName evidence="3">Chorismate mutase</fullName>
    </submittedName>
</protein>
<dbReference type="PANTHER" id="PTHR38041">
    <property type="entry name" value="CHORISMATE MUTASE"/>
    <property type="match status" value="1"/>
</dbReference>
<comment type="caution">
    <text evidence="3">The sequence shown here is derived from an EMBL/GenBank/DDBJ whole genome shotgun (WGS) entry which is preliminary data.</text>
</comment>
<name>A0A4Y3UN68_9MICO</name>
<reference evidence="3 4" key="1">
    <citation type="submission" date="2019-06" db="EMBL/GenBank/DDBJ databases">
        <title>Sequencing the genomes of 1000 actinobacteria strains.</title>
        <authorList>
            <person name="Klenk H.-P."/>
        </authorList>
    </citation>
    <scope>NUCLEOTIDE SEQUENCE [LARGE SCALE GENOMIC DNA]</scope>
    <source>
        <strain evidence="3 4">DSM 20427</strain>
    </source>
</reference>
<proteinExistence type="predicted"/>
<feature type="domain" description="Chorismate mutase" evidence="2">
    <location>
        <begin position="85"/>
        <end position="176"/>
    </location>
</feature>
<dbReference type="NCBIfam" id="TIGR01795">
    <property type="entry name" value="CM_mono_cladeE"/>
    <property type="match status" value="1"/>
</dbReference>
<dbReference type="InterPro" id="IPR010951">
    <property type="entry name" value="CM_bact"/>
</dbReference>
<dbReference type="Proteomes" id="UP000319804">
    <property type="component" value="Unassembled WGS sequence"/>
</dbReference>
<dbReference type="PANTHER" id="PTHR38041:SF1">
    <property type="entry name" value="CHORISMATE MUTASE"/>
    <property type="match status" value="1"/>
</dbReference>
<dbReference type="AlphaFoldDB" id="A0A4Y3UN68"/>
<organism evidence="3 4">
    <name type="scientific">Microbacterium lacticum</name>
    <dbReference type="NCBI Taxonomy" id="33885"/>
    <lineage>
        <taxon>Bacteria</taxon>
        <taxon>Bacillati</taxon>
        <taxon>Actinomycetota</taxon>
        <taxon>Actinomycetes</taxon>
        <taxon>Micrococcales</taxon>
        <taxon>Microbacteriaceae</taxon>
        <taxon>Microbacterium</taxon>
    </lineage>
</organism>
<gene>
    <name evidence="3" type="ORF">FHX68_2858</name>
</gene>
<dbReference type="InterPro" id="IPR051331">
    <property type="entry name" value="Chorismate_mutase-related"/>
</dbReference>